<feature type="transmembrane region" description="Helical" evidence="1">
    <location>
        <begin position="7"/>
        <end position="28"/>
    </location>
</feature>
<dbReference type="EMBL" id="HBUE01318136">
    <property type="protein sequence ID" value="CAG6586732.1"/>
    <property type="molecule type" value="Transcribed_RNA"/>
</dbReference>
<feature type="transmembrane region" description="Helical" evidence="1">
    <location>
        <begin position="34"/>
        <end position="56"/>
    </location>
</feature>
<sequence>MTVGWRWVAVVVVGAKFLEQFLALLSALLDDLLLVFFVVDVNVPDFAVTAGFFLLFQALAERVLVLVVLGFATSSAISSVSATSIISVVPATVPAAASTTEAISGAVPSASIH</sequence>
<organism evidence="2">
    <name type="scientific">Culex pipiens</name>
    <name type="common">House mosquito</name>
    <dbReference type="NCBI Taxonomy" id="7175"/>
    <lineage>
        <taxon>Eukaryota</taxon>
        <taxon>Metazoa</taxon>
        <taxon>Ecdysozoa</taxon>
        <taxon>Arthropoda</taxon>
        <taxon>Hexapoda</taxon>
        <taxon>Insecta</taxon>
        <taxon>Pterygota</taxon>
        <taxon>Neoptera</taxon>
        <taxon>Endopterygota</taxon>
        <taxon>Diptera</taxon>
        <taxon>Nematocera</taxon>
        <taxon>Culicoidea</taxon>
        <taxon>Culicidae</taxon>
        <taxon>Culicinae</taxon>
        <taxon>Culicini</taxon>
        <taxon>Culex</taxon>
        <taxon>Culex</taxon>
    </lineage>
</organism>
<accession>A0A8D8HGP1</accession>
<reference evidence="2" key="1">
    <citation type="submission" date="2021-05" db="EMBL/GenBank/DDBJ databases">
        <authorList>
            <person name="Alioto T."/>
            <person name="Alioto T."/>
            <person name="Gomez Garrido J."/>
        </authorList>
    </citation>
    <scope>NUCLEOTIDE SEQUENCE</scope>
</reference>
<keyword evidence="1" id="KW-0812">Transmembrane</keyword>
<keyword evidence="1" id="KW-1133">Transmembrane helix</keyword>
<keyword evidence="1" id="KW-0472">Membrane</keyword>
<proteinExistence type="predicted"/>
<evidence type="ECO:0000313" key="2">
    <source>
        <dbReference type="EMBL" id="CAG6534785.1"/>
    </source>
</evidence>
<feature type="transmembrane region" description="Helical" evidence="1">
    <location>
        <begin position="63"/>
        <end position="89"/>
    </location>
</feature>
<name>A0A8D8HGP1_CULPI</name>
<protein>
    <submittedName>
        <fullName evidence="2">(northern house mosquito) hypothetical protein</fullName>
    </submittedName>
</protein>
<evidence type="ECO:0000256" key="1">
    <source>
        <dbReference type="SAM" id="Phobius"/>
    </source>
</evidence>
<dbReference type="AlphaFoldDB" id="A0A8D8HGP1"/>
<dbReference type="EMBL" id="HBUE01211704">
    <property type="protein sequence ID" value="CAG6534785.1"/>
    <property type="molecule type" value="Transcribed_RNA"/>
</dbReference>